<keyword evidence="9" id="KW-1185">Reference proteome</keyword>
<feature type="compositionally biased region" description="Acidic residues" evidence="6">
    <location>
        <begin position="567"/>
        <end position="611"/>
    </location>
</feature>
<feature type="signal peptide" evidence="7">
    <location>
        <begin position="1"/>
        <end position="20"/>
    </location>
</feature>
<dbReference type="SUPFAM" id="SSF100934">
    <property type="entry name" value="Heat shock protein 70kD (HSP70), C-terminal subdomain"/>
    <property type="match status" value="1"/>
</dbReference>
<sequence>MLLKALTALVLALCCINAHANSIMGIDVGSQTFKVGLVRRGAPLEIVVNMHSKRKTETMVLFDQGSRFFGADASSLQTRKPLATPSMMSLLLGRDADHPSVTDLGSKSYPVPFSFNETRQGMEVEVQKAGLYTPEELMAMVLGHARDFTSAFTSDGKATKDPLPKDAVLTVPSFYTQNERTALLTAAELAGLNVLSLIDENTAAALHYGMDRVVPTGETETVMFYNLGATSTQVSVVQYSSYTVKEAGKNKTVGAFEVKSKAWDETCGGTAFDDVIVNYLAGEFNKQWGKGDVKEVPRAMTKLRVQAQKVKEVLSANNKIPIYMEGLHDDLDFKSSLTREDFEAMASDLFDRSSVPISKALTAAGMKIEDIDAIELVGGGMRVPKVQKALEKVTGDKELGMHINSDESMALGAAFHGANISTAFRVRKVGMTDVTMFPVGVRLSSMEAESKGGWFGGKKKDKKDDKEEEEAWSKQATIFKEFGKMGVKKTIAFTHDSDVAVEVVYEESDYLPAGTSSDIVKYNITGVEKFAADMVKKGLGAPKVSIQFELSGSGIVKLLKAEATVEETVEVEVEEEVEDPDAVDEEEEVEEEEVEEEEPVAEEEAAEEEEKKEETEKEAEAASEADADSEEKEKEKEKEEEKETKKKDTKKKKKKPKKKKTKTIKVMKEQKKVHKETLVIDEYYTSKIAPYSKTIMKESIDKLAELAAQDKIRHDLEEAKNALESKVYSIKNYVTEHEEELDQISTAEQREELVALASSTEEWLYDDGYDAEKEAFVSKLAELEAPAEAMFFRLAELTKRPAAVQKCKERLEKMRALMTKWETTMEQVTEEERADVFEKIEKIEKWLEQKLDEQSKLEKWDQPAFKSSEVAPQSKSLELLVTRLSKKPKPKVEKKNETETEAEADEEGSEGGDEL</sequence>
<dbReference type="FunFam" id="3.90.640.10:FF:000004">
    <property type="entry name" value="Heat shock 70 kDa protein 4"/>
    <property type="match status" value="1"/>
</dbReference>
<dbReference type="Gene3D" id="1.20.1270.10">
    <property type="match status" value="1"/>
</dbReference>
<dbReference type="Gene3D" id="3.30.420.40">
    <property type="match status" value="2"/>
</dbReference>
<dbReference type="GO" id="GO:0005524">
    <property type="term" value="F:ATP binding"/>
    <property type="evidence" value="ECO:0007669"/>
    <property type="project" value="UniProtKB-KW"/>
</dbReference>
<feature type="coiled-coil region" evidence="5">
    <location>
        <begin position="804"/>
        <end position="831"/>
    </location>
</feature>
<feature type="region of interest" description="Disordered" evidence="6">
    <location>
        <begin position="567"/>
        <end position="668"/>
    </location>
</feature>
<dbReference type="FunFam" id="1.20.1270.10:FF:000002">
    <property type="entry name" value="Heat shock 70 kDa protein 4"/>
    <property type="match status" value="1"/>
</dbReference>
<feature type="chain" id="PRO_5040770730" evidence="7">
    <location>
        <begin position="21"/>
        <end position="915"/>
    </location>
</feature>
<dbReference type="EMBL" id="BRXY01000586">
    <property type="protein sequence ID" value="GMI02012.1"/>
    <property type="molecule type" value="Genomic_DNA"/>
</dbReference>
<keyword evidence="7" id="KW-0732">Signal</keyword>
<dbReference type="Pfam" id="PF00012">
    <property type="entry name" value="HSP70"/>
    <property type="match status" value="1"/>
</dbReference>
<evidence type="ECO:0000313" key="8">
    <source>
        <dbReference type="EMBL" id="GMI02012.1"/>
    </source>
</evidence>
<dbReference type="Proteomes" id="UP001165085">
    <property type="component" value="Unassembled WGS sequence"/>
</dbReference>
<evidence type="ECO:0000256" key="2">
    <source>
        <dbReference type="ARBA" id="ARBA00022824"/>
    </source>
</evidence>
<dbReference type="InterPro" id="IPR029047">
    <property type="entry name" value="HSP70_peptide-bd_sf"/>
</dbReference>
<keyword evidence="3" id="KW-0067">ATP-binding</keyword>
<dbReference type="PANTHER" id="PTHR45639">
    <property type="entry name" value="HSC70CB, ISOFORM G-RELATED"/>
    <property type="match status" value="1"/>
</dbReference>
<evidence type="ECO:0000256" key="5">
    <source>
        <dbReference type="SAM" id="Coils"/>
    </source>
</evidence>
<dbReference type="InterPro" id="IPR029048">
    <property type="entry name" value="HSP70_C_sf"/>
</dbReference>
<dbReference type="CDD" id="cd10230">
    <property type="entry name" value="ASKHA_NBD_HSP70_HYOU1"/>
    <property type="match status" value="1"/>
</dbReference>
<dbReference type="GO" id="GO:0140662">
    <property type="term" value="F:ATP-dependent protein folding chaperone"/>
    <property type="evidence" value="ECO:0007669"/>
    <property type="project" value="InterPro"/>
</dbReference>
<feature type="compositionally biased region" description="Acidic residues" evidence="6">
    <location>
        <begin position="899"/>
        <end position="915"/>
    </location>
</feature>
<dbReference type="Gene3D" id="2.60.34.10">
    <property type="entry name" value="Substrate Binding Domain Of DNAk, Chain A, domain 1"/>
    <property type="match status" value="1"/>
</dbReference>
<feature type="coiled-coil region" evidence="5">
    <location>
        <begin position="706"/>
        <end position="750"/>
    </location>
</feature>
<keyword evidence="4" id="KW-0143">Chaperone</keyword>
<feature type="region of interest" description="Disordered" evidence="6">
    <location>
        <begin position="854"/>
        <end position="873"/>
    </location>
</feature>
<evidence type="ECO:0000256" key="6">
    <source>
        <dbReference type="SAM" id="MobiDB-lite"/>
    </source>
</evidence>
<evidence type="ECO:0000256" key="1">
    <source>
        <dbReference type="ARBA" id="ARBA00022741"/>
    </source>
</evidence>
<dbReference type="GO" id="GO:0030968">
    <property type="term" value="P:endoplasmic reticulum unfolded protein response"/>
    <property type="evidence" value="ECO:0007669"/>
    <property type="project" value="TreeGrafter"/>
</dbReference>
<dbReference type="InterPro" id="IPR043129">
    <property type="entry name" value="ATPase_NBD"/>
</dbReference>
<organism evidence="8 9">
    <name type="scientific">Triparma strigata</name>
    <dbReference type="NCBI Taxonomy" id="1606541"/>
    <lineage>
        <taxon>Eukaryota</taxon>
        <taxon>Sar</taxon>
        <taxon>Stramenopiles</taxon>
        <taxon>Ochrophyta</taxon>
        <taxon>Bolidophyceae</taxon>
        <taxon>Parmales</taxon>
        <taxon>Triparmaceae</taxon>
        <taxon>Triparma</taxon>
    </lineage>
</organism>
<keyword evidence="5" id="KW-0175">Coiled coil</keyword>
<name>A0A9W7C2H4_9STRA</name>
<dbReference type="Gene3D" id="3.30.30.30">
    <property type="match status" value="1"/>
</dbReference>
<proteinExistence type="predicted"/>
<protein>
    <submittedName>
        <fullName evidence="8">Uncharacterized protein</fullName>
    </submittedName>
</protein>
<evidence type="ECO:0000256" key="3">
    <source>
        <dbReference type="ARBA" id="ARBA00022840"/>
    </source>
</evidence>
<feature type="compositionally biased region" description="Basic and acidic residues" evidence="6">
    <location>
        <begin position="631"/>
        <end position="646"/>
    </location>
</feature>
<dbReference type="InterPro" id="IPR013126">
    <property type="entry name" value="Hsp_70_fam"/>
</dbReference>
<dbReference type="PANTHER" id="PTHR45639:SF3">
    <property type="entry name" value="HYPOXIA UP-REGULATED PROTEIN 1"/>
    <property type="match status" value="1"/>
</dbReference>
<feature type="region of interest" description="Disordered" evidence="6">
    <location>
        <begin position="886"/>
        <end position="915"/>
    </location>
</feature>
<gene>
    <name evidence="8" type="ORF">TrST_g6123</name>
</gene>
<accession>A0A9W7C2H4</accession>
<dbReference type="SUPFAM" id="SSF53067">
    <property type="entry name" value="Actin-like ATPase domain"/>
    <property type="match status" value="2"/>
</dbReference>
<dbReference type="AlphaFoldDB" id="A0A9W7C2H4"/>
<evidence type="ECO:0000313" key="9">
    <source>
        <dbReference type="Proteomes" id="UP001165085"/>
    </source>
</evidence>
<dbReference type="GO" id="GO:0034663">
    <property type="term" value="C:endoplasmic reticulum chaperone complex"/>
    <property type="evidence" value="ECO:0007669"/>
    <property type="project" value="TreeGrafter"/>
</dbReference>
<feature type="compositionally biased region" description="Acidic residues" evidence="6">
    <location>
        <begin position="621"/>
        <end position="630"/>
    </location>
</feature>
<keyword evidence="2" id="KW-0256">Endoplasmic reticulum</keyword>
<keyword evidence="1" id="KW-0547">Nucleotide-binding</keyword>
<dbReference type="PRINTS" id="PR00301">
    <property type="entry name" value="HEATSHOCK70"/>
</dbReference>
<reference evidence="9" key="1">
    <citation type="journal article" date="2023" name="Commun. Biol.">
        <title>Genome analysis of Parmales, the sister group of diatoms, reveals the evolutionary specialization of diatoms from phago-mixotrophs to photoautotrophs.</title>
        <authorList>
            <person name="Ban H."/>
            <person name="Sato S."/>
            <person name="Yoshikawa S."/>
            <person name="Yamada K."/>
            <person name="Nakamura Y."/>
            <person name="Ichinomiya M."/>
            <person name="Sato N."/>
            <person name="Blanc-Mathieu R."/>
            <person name="Endo H."/>
            <person name="Kuwata A."/>
            <person name="Ogata H."/>
        </authorList>
    </citation>
    <scope>NUCLEOTIDE SEQUENCE [LARGE SCALE GENOMIC DNA]</scope>
    <source>
        <strain evidence="9">NIES 3701</strain>
    </source>
</reference>
<evidence type="ECO:0000256" key="4">
    <source>
        <dbReference type="ARBA" id="ARBA00023186"/>
    </source>
</evidence>
<evidence type="ECO:0000256" key="7">
    <source>
        <dbReference type="SAM" id="SignalP"/>
    </source>
</evidence>
<comment type="caution">
    <text evidence="8">The sequence shown here is derived from an EMBL/GenBank/DDBJ whole genome shotgun (WGS) entry which is preliminary data.</text>
</comment>
<dbReference type="OrthoDB" id="10262720at2759"/>
<dbReference type="Gene3D" id="3.90.640.10">
    <property type="entry name" value="Actin, Chain A, domain 4"/>
    <property type="match status" value="1"/>
</dbReference>
<feature type="compositionally biased region" description="Basic residues" evidence="6">
    <location>
        <begin position="647"/>
        <end position="665"/>
    </location>
</feature>